<feature type="transmembrane region" description="Helical" evidence="6">
    <location>
        <begin position="153"/>
        <end position="172"/>
    </location>
</feature>
<dbReference type="InterPro" id="IPR004254">
    <property type="entry name" value="AdipoR/HlyIII-related"/>
</dbReference>
<feature type="transmembrane region" description="Helical" evidence="6">
    <location>
        <begin position="184"/>
        <end position="209"/>
    </location>
</feature>
<feature type="transmembrane region" description="Helical" evidence="6">
    <location>
        <begin position="37"/>
        <end position="57"/>
    </location>
</feature>
<gene>
    <name evidence="7" type="ORF">SAMN05660991_00073</name>
</gene>
<feature type="binding site" evidence="5">
    <location>
        <position position="58"/>
    </location>
    <ligand>
        <name>Zn(2+)</name>
        <dbReference type="ChEBI" id="CHEBI:29105"/>
    </ligand>
</feature>
<keyword evidence="5" id="KW-0479">Metal-binding</keyword>
<keyword evidence="8" id="KW-1185">Reference proteome</keyword>
<dbReference type="PANTHER" id="PTHR20855">
    <property type="entry name" value="ADIPOR/PROGESTIN RECEPTOR-RELATED"/>
    <property type="match status" value="1"/>
</dbReference>
<keyword evidence="4 6" id="KW-0472">Membrane</keyword>
<evidence type="ECO:0000256" key="6">
    <source>
        <dbReference type="SAM" id="Phobius"/>
    </source>
</evidence>
<sequence>MHYTRPLLRGLLHLVWFEASLVAGTLLVVAARGSRQVVGVAVYVGCLSGMLGVSALYHRGRWSRVASGVLQRVDHVMIFLLIAGTATPIFLVAAPGTYGLVCLIVLWSVTAVGIGTHLAWMDAPEWLVGGTFIGLGVANALALPALWVTAGVAAAVLVIVGGLLYVVGALAYHRRRPDPVPSVFGYHEVFHAFVCAAATCHYIAIALLVG</sequence>
<evidence type="ECO:0000256" key="2">
    <source>
        <dbReference type="ARBA" id="ARBA00022692"/>
    </source>
</evidence>
<comment type="subcellular location">
    <subcellularLocation>
        <location evidence="1">Membrane</location>
        <topology evidence="1">Multi-pass membrane protein</topology>
    </subcellularLocation>
</comment>
<reference evidence="8" key="1">
    <citation type="submission" date="2016-10" db="EMBL/GenBank/DDBJ databases">
        <authorList>
            <person name="Varghese N."/>
            <person name="Submissions S."/>
        </authorList>
    </citation>
    <scope>NUCLEOTIDE SEQUENCE [LARGE SCALE GENOMIC DNA]</scope>
    <source>
        <strain evidence="8">DSM 45413</strain>
    </source>
</reference>
<dbReference type="PANTHER" id="PTHR20855:SF3">
    <property type="entry name" value="LD03007P"/>
    <property type="match status" value="1"/>
</dbReference>
<feature type="transmembrane region" description="Helical" evidence="6">
    <location>
        <begin position="69"/>
        <end position="92"/>
    </location>
</feature>
<organism evidence="7 8">
    <name type="scientific">Trujillonella endophytica</name>
    <dbReference type="NCBI Taxonomy" id="673521"/>
    <lineage>
        <taxon>Bacteria</taxon>
        <taxon>Bacillati</taxon>
        <taxon>Actinomycetota</taxon>
        <taxon>Actinomycetes</taxon>
        <taxon>Geodermatophilales</taxon>
        <taxon>Geodermatophilaceae</taxon>
        <taxon>Trujillonella</taxon>
    </lineage>
</organism>
<evidence type="ECO:0000313" key="7">
    <source>
        <dbReference type="EMBL" id="SEO39102.1"/>
    </source>
</evidence>
<dbReference type="STRING" id="673521.SAMN05660991_00073"/>
<dbReference type="AlphaFoldDB" id="A0A1H8PAZ1"/>
<name>A0A1H8PAZ1_9ACTN</name>
<feature type="transmembrane region" description="Helical" evidence="6">
    <location>
        <begin position="12"/>
        <end position="31"/>
    </location>
</feature>
<keyword evidence="5" id="KW-0862">Zinc</keyword>
<evidence type="ECO:0000256" key="5">
    <source>
        <dbReference type="PIRSR" id="PIRSR604254-1"/>
    </source>
</evidence>
<feature type="binding site" evidence="5">
    <location>
        <position position="187"/>
    </location>
    <ligand>
        <name>Zn(2+)</name>
        <dbReference type="ChEBI" id="CHEBI:29105"/>
    </ligand>
</feature>
<evidence type="ECO:0000256" key="4">
    <source>
        <dbReference type="ARBA" id="ARBA00023136"/>
    </source>
</evidence>
<keyword evidence="3 6" id="KW-1133">Transmembrane helix</keyword>
<proteinExistence type="predicted"/>
<protein>
    <submittedName>
        <fullName evidence="7">Hemolysin III</fullName>
    </submittedName>
</protein>
<dbReference type="GO" id="GO:0016020">
    <property type="term" value="C:membrane"/>
    <property type="evidence" value="ECO:0007669"/>
    <property type="project" value="UniProtKB-SubCell"/>
</dbReference>
<accession>A0A1H8PAZ1</accession>
<feature type="transmembrane region" description="Helical" evidence="6">
    <location>
        <begin position="98"/>
        <end position="119"/>
    </location>
</feature>
<evidence type="ECO:0000313" key="8">
    <source>
        <dbReference type="Proteomes" id="UP000198960"/>
    </source>
</evidence>
<feature type="transmembrane region" description="Helical" evidence="6">
    <location>
        <begin position="126"/>
        <end position="147"/>
    </location>
</feature>
<dbReference type="GO" id="GO:0046872">
    <property type="term" value="F:metal ion binding"/>
    <property type="evidence" value="ECO:0007669"/>
    <property type="project" value="UniProtKB-KW"/>
</dbReference>
<keyword evidence="2 6" id="KW-0812">Transmembrane</keyword>
<evidence type="ECO:0000256" key="3">
    <source>
        <dbReference type="ARBA" id="ARBA00022989"/>
    </source>
</evidence>
<dbReference type="Pfam" id="PF03006">
    <property type="entry name" value="HlyIII"/>
    <property type="match status" value="1"/>
</dbReference>
<evidence type="ECO:0000256" key="1">
    <source>
        <dbReference type="ARBA" id="ARBA00004141"/>
    </source>
</evidence>
<dbReference type="Proteomes" id="UP000198960">
    <property type="component" value="Unassembled WGS sequence"/>
</dbReference>
<feature type="binding site" evidence="5">
    <location>
        <position position="191"/>
    </location>
    <ligand>
        <name>Zn(2+)</name>
        <dbReference type="ChEBI" id="CHEBI:29105"/>
    </ligand>
</feature>
<dbReference type="EMBL" id="FOEE01000001">
    <property type="protein sequence ID" value="SEO39102.1"/>
    <property type="molecule type" value="Genomic_DNA"/>
</dbReference>